<dbReference type="AlphaFoldDB" id="A0A1A9UFN7"/>
<reference evidence="1" key="1">
    <citation type="submission" date="2020-05" db="UniProtKB">
        <authorList>
            <consortium name="EnsemblMetazoa"/>
        </authorList>
    </citation>
    <scope>IDENTIFICATION</scope>
    <source>
        <strain evidence="1">TTRI</strain>
    </source>
</reference>
<protein>
    <submittedName>
        <fullName evidence="1">Uncharacterized protein</fullName>
    </submittedName>
</protein>
<dbReference type="EnsemblMetazoa" id="GAUT003356-RA">
    <property type="protein sequence ID" value="GAUT003356-PA"/>
    <property type="gene ID" value="GAUT003356"/>
</dbReference>
<keyword evidence="2" id="KW-1185">Reference proteome</keyword>
<organism evidence="1 2">
    <name type="scientific">Glossina austeni</name>
    <name type="common">Savannah tsetse fly</name>
    <dbReference type="NCBI Taxonomy" id="7395"/>
    <lineage>
        <taxon>Eukaryota</taxon>
        <taxon>Metazoa</taxon>
        <taxon>Ecdysozoa</taxon>
        <taxon>Arthropoda</taxon>
        <taxon>Hexapoda</taxon>
        <taxon>Insecta</taxon>
        <taxon>Pterygota</taxon>
        <taxon>Neoptera</taxon>
        <taxon>Endopterygota</taxon>
        <taxon>Diptera</taxon>
        <taxon>Brachycera</taxon>
        <taxon>Muscomorpha</taxon>
        <taxon>Hippoboscoidea</taxon>
        <taxon>Glossinidae</taxon>
        <taxon>Glossina</taxon>
    </lineage>
</organism>
<sequence length="129" mass="13939">MPAARFSPAAEGPASLATSQVVVFSIMASAVADSSLQDFIDLTLGWFSLLSWSVLVVVELLLSLDPTDGDDFFESKFCKTLAYDVMELTDVAEVEAATLAAAPPGEISSLYISSISCFYIYVFKNYNNK</sequence>
<dbReference type="VEuPathDB" id="VectorBase:GAUT003356"/>
<proteinExistence type="predicted"/>
<dbReference type="Proteomes" id="UP000078200">
    <property type="component" value="Unassembled WGS sequence"/>
</dbReference>
<evidence type="ECO:0000313" key="1">
    <source>
        <dbReference type="EnsemblMetazoa" id="GAUT003356-PA"/>
    </source>
</evidence>
<accession>A0A1A9UFN7</accession>
<name>A0A1A9UFN7_GLOAU</name>
<evidence type="ECO:0000313" key="2">
    <source>
        <dbReference type="Proteomes" id="UP000078200"/>
    </source>
</evidence>